<comment type="caution">
    <text evidence="3">The sequence shown here is derived from an EMBL/GenBank/DDBJ whole genome shotgun (WGS) entry which is preliminary data.</text>
</comment>
<feature type="transmembrane region" description="Helical" evidence="2">
    <location>
        <begin position="285"/>
        <end position="305"/>
    </location>
</feature>
<feature type="compositionally biased region" description="Low complexity" evidence="1">
    <location>
        <begin position="147"/>
        <end position="161"/>
    </location>
</feature>
<dbReference type="AlphaFoldDB" id="A0AAN6GYW0"/>
<evidence type="ECO:0000256" key="2">
    <source>
        <dbReference type="SAM" id="Phobius"/>
    </source>
</evidence>
<sequence>MKIRRQAAAAAMAAAYTQSAYAQSTTTATQSTSYTTVTYSDCPTGSMESMITVTADVTATYCPQCEMGSTPGHTTVYTTTYLSLCPTGLVPATYTVTESCSEPTPTWTPGPSHIPQGFTVTTQQCDMCETPGPVTVTEPCGCEANEGTPAATPAATTPAGGSNPVQTTPASGSPAPAASGSAPPAPSGSAVCEYVDGQPQAGCSAAGTPAPSSGTGSSGGSAKIPSGVAAPPAAGGSAGSAAPYPTAANTPISTTAVCPGPACRPAANPGNTTGIEHSTGAASSVGSFGVLASSFMALAVAVLAFTL</sequence>
<organism evidence="3 4">
    <name type="scientific">Friedmanniomyces endolithicus</name>
    <dbReference type="NCBI Taxonomy" id="329885"/>
    <lineage>
        <taxon>Eukaryota</taxon>
        <taxon>Fungi</taxon>
        <taxon>Dikarya</taxon>
        <taxon>Ascomycota</taxon>
        <taxon>Pezizomycotina</taxon>
        <taxon>Dothideomycetes</taxon>
        <taxon>Dothideomycetidae</taxon>
        <taxon>Mycosphaerellales</taxon>
        <taxon>Teratosphaeriaceae</taxon>
        <taxon>Friedmanniomyces</taxon>
    </lineage>
</organism>
<dbReference type="Proteomes" id="UP001175353">
    <property type="component" value="Unassembled WGS sequence"/>
</dbReference>
<reference evidence="3" key="1">
    <citation type="submission" date="2023-06" db="EMBL/GenBank/DDBJ databases">
        <title>Black Yeasts Isolated from many extreme environments.</title>
        <authorList>
            <person name="Coleine C."/>
            <person name="Stajich J.E."/>
            <person name="Selbmann L."/>
        </authorList>
    </citation>
    <scope>NUCLEOTIDE SEQUENCE</scope>
    <source>
        <strain evidence="3">CCFEE 5200</strain>
    </source>
</reference>
<protein>
    <submittedName>
        <fullName evidence="3">Uncharacterized protein</fullName>
    </submittedName>
</protein>
<accession>A0AAN6GYW0</accession>
<feature type="compositionally biased region" description="Low complexity" evidence="1">
    <location>
        <begin position="169"/>
        <end position="190"/>
    </location>
</feature>
<keyword evidence="4" id="KW-1185">Reference proteome</keyword>
<keyword evidence="2" id="KW-0472">Membrane</keyword>
<keyword evidence="2" id="KW-1133">Transmembrane helix</keyword>
<dbReference type="EMBL" id="JAUJLE010000922">
    <property type="protein sequence ID" value="KAK0950061.1"/>
    <property type="molecule type" value="Genomic_DNA"/>
</dbReference>
<gene>
    <name evidence="3" type="ORF">LTR91_025956</name>
</gene>
<evidence type="ECO:0000313" key="3">
    <source>
        <dbReference type="EMBL" id="KAK0950061.1"/>
    </source>
</evidence>
<proteinExistence type="predicted"/>
<evidence type="ECO:0000256" key="1">
    <source>
        <dbReference type="SAM" id="MobiDB-lite"/>
    </source>
</evidence>
<feature type="compositionally biased region" description="Low complexity" evidence="1">
    <location>
        <begin position="201"/>
        <end position="242"/>
    </location>
</feature>
<keyword evidence="2" id="KW-0812">Transmembrane</keyword>
<name>A0AAN6GYW0_9PEZI</name>
<feature type="region of interest" description="Disordered" evidence="1">
    <location>
        <begin position="147"/>
        <end position="242"/>
    </location>
</feature>
<evidence type="ECO:0000313" key="4">
    <source>
        <dbReference type="Proteomes" id="UP001175353"/>
    </source>
</evidence>